<keyword evidence="5 9" id="KW-0547">Nucleotide-binding</keyword>
<dbReference type="EMBL" id="CZBY01000012">
    <property type="protein sequence ID" value="CUQ87714.1"/>
    <property type="molecule type" value="Genomic_DNA"/>
</dbReference>
<gene>
    <name evidence="9 11" type="primary">ftsE</name>
    <name evidence="11" type="ORF">ERS852540_01569</name>
</gene>
<keyword evidence="7 9" id="KW-0472">Membrane</keyword>
<dbReference type="SUPFAM" id="SSF52540">
    <property type="entry name" value="P-loop containing nucleoside triphosphate hydrolases"/>
    <property type="match status" value="1"/>
</dbReference>
<evidence type="ECO:0000256" key="5">
    <source>
        <dbReference type="ARBA" id="ARBA00022741"/>
    </source>
</evidence>
<dbReference type="InterPro" id="IPR003593">
    <property type="entry name" value="AAA+_ATPase"/>
</dbReference>
<proteinExistence type="inferred from homology"/>
<evidence type="ECO:0000313" key="11">
    <source>
        <dbReference type="EMBL" id="CUQ87714.1"/>
    </source>
</evidence>
<reference evidence="11 12" key="1">
    <citation type="submission" date="2015-09" db="EMBL/GenBank/DDBJ databases">
        <authorList>
            <consortium name="Pathogen Informatics"/>
        </authorList>
    </citation>
    <scope>NUCLEOTIDE SEQUENCE [LARGE SCALE GENOMIC DNA]</scope>
    <source>
        <strain evidence="11 12">2789STDY5834928</strain>
    </source>
</reference>
<evidence type="ECO:0000256" key="7">
    <source>
        <dbReference type="ARBA" id="ARBA00023136"/>
    </source>
</evidence>
<dbReference type="PANTHER" id="PTHR24220:SF470">
    <property type="entry name" value="CELL DIVISION ATP-BINDING PROTEIN FTSE"/>
    <property type="match status" value="1"/>
</dbReference>
<dbReference type="PANTHER" id="PTHR24220">
    <property type="entry name" value="IMPORT ATP-BINDING PROTEIN"/>
    <property type="match status" value="1"/>
</dbReference>
<comment type="function">
    <text evidence="9">Part of the ABC transporter FtsEX involved in cellular division.</text>
</comment>
<keyword evidence="6 9" id="KW-0067">ATP-binding</keyword>
<sequence length="230" mass="25629">MVELKNVDVHFKDGGGVDALNGVNLRIEDGEFVFIVGDSGAGKSTLLKLLTREIAPTSGRVFVNGYNLAKIKNKKIPYFRRSIGMIFQDFRLIPDLNVYDNVAFVLRVTNKSKKTIRHRVPYVLNLVKLADRAKSYPEKLSGGEKQRVAIARAFASDPKLIIADEPTANVDPALSYDIVKLLKEINKCGTTVIMVTHEHSLVEYFGGRIVSLKNGEVIFDEYVEGEAQDE</sequence>
<comment type="subunit">
    <text evidence="9">Homodimer. Forms a membrane-associated complex with FtsX.</text>
</comment>
<evidence type="ECO:0000313" key="12">
    <source>
        <dbReference type="Proteomes" id="UP000095662"/>
    </source>
</evidence>
<dbReference type="GO" id="GO:0016887">
    <property type="term" value="F:ATP hydrolysis activity"/>
    <property type="evidence" value="ECO:0007669"/>
    <property type="project" value="InterPro"/>
</dbReference>
<dbReference type="PROSITE" id="PS50893">
    <property type="entry name" value="ABC_TRANSPORTER_2"/>
    <property type="match status" value="1"/>
</dbReference>
<evidence type="ECO:0000256" key="4">
    <source>
        <dbReference type="ARBA" id="ARBA00022618"/>
    </source>
</evidence>
<dbReference type="Proteomes" id="UP000095662">
    <property type="component" value="Unassembled WGS sequence"/>
</dbReference>
<dbReference type="PROSITE" id="PS00211">
    <property type="entry name" value="ABC_TRANSPORTER_1"/>
    <property type="match status" value="1"/>
</dbReference>
<dbReference type="NCBIfam" id="TIGR02673">
    <property type="entry name" value="FtsE"/>
    <property type="match status" value="1"/>
</dbReference>
<comment type="similarity">
    <text evidence="1 9">Belongs to the ABC transporter superfamily.</text>
</comment>
<dbReference type="GO" id="GO:0051301">
    <property type="term" value="P:cell division"/>
    <property type="evidence" value="ECO:0007669"/>
    <property type="project" value="UniProtKB-UniRule"/>
</dbReference>
<evidence type="ECO:0000256" key="8">
    <source>
        <dbReference type="ARBA" id="ARBA00023306"/>
    </source>
</evidence>
<dbReference type="InterPro" id="IPR017871">
    <property type="entry name" value="ABC_transporter-like_CS"/>
</dbReference>
<dbReference type="InterPro" id="IPR003439">
    <property type="entry name" value="ABC_transporter-like_ATP-bd"/>
</dbReference>
<organism evidence="11 12">
    <name type="scientific">[Eubacterium] siraeum</name>
    <dbReference type="NCBI Taxonomy" id="39492"/>
    <lineage>
        <taxon>Bacteria</taxon>
        <taxon>Bacillati</taxon>
        <taxon>Bacillota</taxon>
        <taxon>Clostridia</taxon>
        <taxon>Eubacteriales</taxon>
        <taxon>Oscillospiraceae</taxon>
        <taxon>Oscillospiraceae incertae sedis</taxon>
    </lineage>
</organism>
<comment type="subcellular location">
    <subcellularLocation>
        <location evidence="9">Cell membrane</location>
        <topology evidence="9">Peripheral membrane protein</topology>
        <orientation evidence="9">Cytoplasmic side</orientation>
    </subcellularLocation>
</comment>
<keyword evidence="8 9" id="KW-0131">Cell cycle</keyword>
<accession>A0A174ZKM6</accession>
<dbReference type="Pfam" id="PF00005">
    <property type="entry name" value="ABC_tran"/>
    <property type="match status" value="1"/>
</dbReference>
<evidence type="ECO:0000256" key="6">
    <source>
        <dbReference type="ARBA" id="ARBA00022840"/>
    </source>
</evidence>
<protein>
    <recommendedName>
        <fullName evidence="2 9">Cell division ATP-binding protein FtsE</fullName>
    </recommendedName>
</protein>
<name>A0A174ZKM6_9FIRM</name>
<dbReference type="GO" id="GO:0005524">
    <property type="term" value="F:ATP binding"/>
    <property type="evidence" value="ECO:0007669"/>
    <property type="project" value="UniProtKB-UniRule"/>
</dbReference>
<dbReference type="FunFam" id="3.40.50.300:FF:000056">
    <property type="entry name" value="Cell division ATP-binding protein FtsE"/>
    <property type="match status" value="1"/>
</dbReference>
<dbReference type="InterPro" id="IPR005286">
    <property type="entry name" value="Cell_div_FtsE"/>
</dbReference>
<keyword evidence="4 9" id="KW-0132">Cell division</keyword>
<dbReference type="STRING" id="39492.ERS852540_01569"/>
<evidence type="ECO:0000256" key="9">
    <source>
        <dbReference type="RuleBase" id="RU365094"/>
    </source>
</evidence>
<dbReference type="AlphaFoldDB" id="A0A174ZKM6"/>
<dbReference type="GO" id="GO:0022857">
    <property type="term" value="F:transmembrane transporter activity"/>
    <property type="evidence" value="ECO:0007669"/>
    <property type="project" value="TreeGrafter"/>
</dbReference>
<dbReference type="SMART" id="SM00382">
    <property type="entry name" value="AAA"/>
    <property type="match status" value="1"/>
</dbReference>
<dbReference type="GO" id="GO:0005886">
    <property type="term" value="C:plasma membrane"/>
    <property type="evidence" value="ECO:0007669"/>
    <property type="project" value="UniProtKB-SubCell"/>
</dbReference>
<feature type="domain" description="ABC transporter" evidence="10">
    <location>
        <begin position="4"/>
        <end position="230"/>
    </location>
</feature>
<evidence type="ECO:0000259" key="10">
    <source>
        <dbReference type="PROSITE" id="PS50893"/>
    </source>
</evidence>
<evidence type="ECO:0000256" key="3">
    <source>
        <dbReference type="ARBA" id="ARBA00022475"/>
    </source>
</evidence>
<evidence type="ECO:0000256" key="1">
    <source>
        <dbReference type="ARBA" id="ARBA00005417"/>
    </source>
</evidence>
<dbReference type="OrthoDB" id="9802264at2"/>
<dbReference type="Gene3D" id="3.40.50.300">
    <property type="entry name" value="P-loop containing nucleotide triphosphate hydrolases"/>
    <property type="match status" value="1"/>
</dbReference>
<keyword evidence="3 9" id="KW-1003">Cell membrane</keyword>
<evidence type="ECO:0000256" key="2">
    <source>
        <dbReference type="ARBA" id="ARBA00020019"/>
    </source>
</evidence>
<dbReference type="InterPro" id="IPR015854">
    <property type="entry name" value="ABC_transpr_LolD-like"/>
</dbReference>
<dbReference type="InterPro" id="IPR027417">
    <property type="entry name" value="P-loop_NTPase"/>
</dbReference>